<organism evidence="5">
    <name type="scientific">Caldilineaceae bacterium SB0661_bin_32</name>
    <dbReference type="NCBI Taxonomy" id="2605255"/>
    <lineage>
        <taxon>Bacteria</taxon>
        <taxon>Bacillati</taxon>
        <taxon>Chloroflexota</taxon>
        <taxon>Caldilineae</taxon>
        <taxon>Caldilineales</taxon>
        <taxon>Caldilineaceae</taxon>
    </lineage>
</organism>
<evidence type="ECO:0000313" key="5">
    <source>
        <dbReference type="EMBL" id="MYC95283.1"/>
    </source>
</evidence>
<keyword evidence="3" id="KW-1133">Transmembrane helix</keyword>
<dbReference type="InterPro" id="IPR013517">
    <property type="entry name" value="FG-GAP"/>
</dbReference>
<dbReference type="Pfam" id="PF07593">
    <property type="entry name" value="UnbV_ASPIC"/>
    <property type="match status" value="1"/>
</dbReference>
<evidence type="ECO:0000256" key="3">
    <source>
        <dbReference type="SAM" id="Phobius"/>
    </source>
</evidence>
<dbReference type="InterPro" id="IPR028994">
    <property type="entry name" value="Integrin_alpha_N"/>
</dbReference>
<feature type="region of interest" description="Disordered" evidence="2">
    <location>
        <begin position="580"/>
        <end position="600"/>
    </location>
</feature>
<comment type="caution">
    <text evidence="5">The sequence shown here is derived from an EMBL/GenBank/DDBJ whole genome shotgun (WGS) entry which is preliminary data.</text>
</comment>
<dbReference type="EMBL" id="VXMH01000051">
    <property type="protein sequence ID" value="MYC95283.1"/>
    <property type="molecule type" value="Genomic_DNA"/>
</dbReference>
<dbReference type="InterPro" id="IPR027039">
    <property type="entry name" value="Crtac1"/>
</dbReference>
<evidence type="ECO:0000259" key="4">
    <source>
        <dbReference type="Pfam" id="PF07593"/>
    </source>
</evidence>
<proteinExistence type="predicted"/>
<keyword evidence="3" id="KW-0812">Transmembrane</keyword>
<evidence type="ECO:0000256" key="2">
    <source>
        <dbReference type="SAM" id="MobiDB-lite"/>
    </source>
</evidence>
<keyword evidence="1" id="KW-0732">Signal</keyword>
<dbReference type="Gene3D" id="2.130.10.130">
    <property type="entry name" value="Integrin alpha, N-terminal"/>
    <property type="match status" value="2"/>
</dbReference>
<dbReference type="PANTHER" id="PTHR16026:SF0">
    <property type="entry name" value="CARTILAGE ACIDIC PROTEIN 1"/>
    <property type="match status" value="1"/>
</dbReference>
<accession>A0A6B1D761</accession>
<dbReference type="AlphaFoldDB" id="A0A6B1D761"/>
<feature type="domain" description="ASPIC/UnbV" evidence="4">
    <location>
        <begin position="524"/>
        <end position="591"/>
    </location>
</feature>
<sequence>MQRGDRTVNAYRNGQSVSPMLSLSQSDHAGRRRTAVRINTGSRMLPAAVLFALFALVFSGCAPNYDLLNLTAPASVQVEQFSPEAGLCADQFITHDLPHITTTVDGIIRMYEANGAGVAINDLDNDGDLDLVLGNYDNPNSIFWNLGNLNFRQEPMPVGRTRAVTAVDVDGDGWTDLALTRVGGAINFWRNRGAELAADAPGRFVQEFVSGLAKPAYAMDWADLDADGDLDAVTASYDIGLLTELGNEYLLKDEAGVYIHWNEAGEFRAQRLAEEAQALAIALWDEDGDGRLDLLVGNDFALPDQFWRNHADGWQLASIFPETTHSTMSFDLADVDNSGRTALFASDMKPPDTNPETMRAWAPLMEAEHPPLPAGDPQRMENMLLVADKDGAFRNLGRDRQLDATGWSWASLFGDLDQDGQLDLYIVNGFAESTTFAHMDDHELVEQNQVLRNTGGRFERMPDWGLGSERGGRGAAQGDLDGDGDLDIVVNNLRGNAQLFENRLCGGASLQVALRQPGSANPAAIGATAFLETPAGRLRRDVRVTRGYLSSDPGQLHFGFPAETQPRLLLIRWPDGQWSTVSGPAPGQRLTVSRTDLGQE</sequence>
<dbReference type="PANTHER" id="PTHR16026">
    <property type="entry name" value="CARTILAGE ACIDIC PROTEIN 1"/>
    <property type="match status" value="1"/>
</dbReference>
<protein>
    <submittedName>
        <fullName evidence="5">CRTAC1 family protein</fullName>
    </submittedName>
</protein>
<feature type="compositionally biased region" description="Polar residues" evidence="2">
    <location>
        <begin position="590"/>
        <end position="600"/>
    </location>
</feature>
<dbReference type="InterPro" id="IPR011519">
    <property type="entry name" value="UnbV_ASPIC"/>
</dbReference>
<reference evidence="5" key="1">
    <citation type="submission" date="2019-09" db="EMBL/GenBank/DDBJ databases">
        <title>Characterisation of the sponge microbiome using genome-centric metagenomics.</title>
        <authorList>
            <person name="Engelberts J.P."/>
            <person name="Robbins S.J."/>
            <person name="De Goeij J.M."/>
            <person name="Aranda M."/>
            <person name="Bell S.C."/>
            <person name="Webster N.S."/>
        </authorList>
    </citation>
    <scope>NUCLEOTIDE SEQUENCE</scope>
    <source>
        <strain evidence="5">SB0661_bin_32</strain>
    </source>
</reference>
<name>A0A6B1D761_9CHLR</name>
<dbReference type="Pfam" id="PF13517">
    <property type="entry name" value="FG-GAP_3"/>
    <property type="match status" value="2"/>
</dbReference>
<feature type="transmembrane region" description="Helical" evidence="3">
    <location>
        <begin position="41"/>
        <end position="60"/>
    </location>
</feature>
<dbReference type="SUPFAM" id="SSF69318">
    <property type="entry name" value="Integrin alpha N-terminal domain"/>
    <property type="match status" value="1"/>
</dbReference>
<evidence type="ECO:0000256" key="1">
    <source>
        <dbReference type="ARBA" id="ARBA00022729"/>
    </source>
</evidence>
<keyword evidence="3" id="KW-0472">Membrane</keyword>
<gene>
    <name evidence="5" type="ORF">F4X14_09950</name>
</gene>